<keyword evidence="4 7" id="KW-0812">Transmembrane</keyword>
<dbReference type="Proteomes" id="UP000233435">
    <property type="component" value="Unassembled WGS sequence"/>
</dbReference>
<proteinExistence type="inferred from homology"/>
<dbReference type="PANTHER" id="PTHR30576">
    <property type="entry name" value="COLANIC BIOSYNTHESIS UDP-GLUCOSE LIPID CARRIER TRANSFERASE"/>
    <property type="match status" value="1"/>
</dbReference>
<keyword evidence="5 7" id="KW-1133">Transmembrane helix</keyword>
<dbReference type="GO" id="GO:0016780">
    <property type="term" value="F:phosphotransferase activity, for other substituted phosphate groups"/>
    <property type="evidence" value="ECO:0007669"/>
    <property type="project" value="TreeGrafter"/>
</dbReference>
<keyword evidence="10" id="KW-1185">Reference proteome</keyword>
<keyword evidence="3 9" id="KW-0808">Transferase</keyword>
<name>A0A2N3HLB8_9FLAO</name>
<feature type="domain" description="Bacterial sugar transferase" evidence="8">
    <location>
        <begin position="259"/>
        <end position="444"/>
    </location>
</feature>
<dbReference type="NCBIfam" id="TIGR03025">
    <property type="entry name" value="EPS_sugtrans"/>
    <property type="match status" value="1"/>
</dbReference>
<feature type="transmembrane region" description="Helical" evidence="7">
    <location>
        <begin position="38"/>
        <end position="55"/>
    </location>
</feature>
<dbReference type="OrthoDB" id="9808602at2"/>
<comment type="subcellular location">
    <subcellularLocation>
        <location evidence="1">Membrane</location>
        <topology evidence="1">Multi-pass membrane protein</topology>
    </subcellularLocation>
</comment>
<keyword evidence="6 7" id="KW-0472">Membrane</keyword>
<dbReference type="InterPro" id="IPR017475">
    <property type="entry name" value="EPS_sugar_tfrase"/>
</dbReference>
<evidence type="ECO:0000313" key="10">
    <source>
        <dbReference type="Proteomes" id="UP000233435"/>
    </source>
</evidence>
<dbReference type="RefSeq" id="WP_106659135.1">
    <property type="nucleotide sequence ID" value="NZ_PJEO01000017.1"/>
</dbReference>
<evidence type="ECO:0000256" key="5">
    <source>
        <dbReference type="ARBA" id="ARBA00022989"/>
    </source>
</evidence>
<evidence type="ECO:0000256" key="4">
    <source>
        <dbReference type="ARBA" id="ARBA00022692"/>
    </source>
</evidence>
<evidence type="ECO:0000313" key="9">
    <source>
        <dbReference type="EMBL" id="PKQ45746.1"/>
    </source>
</evidence>
<evidence type="ECO:0000256" key="1">
    <source>
        <dbReference type="ARBA" id="ARBA00004141"/>
    </source>
</evidence>
<comment type="similarity">
    <text evidence="2">Belongs to the bacterial sugar transferase family.</text>
</comment>
<reference evidence="9 10" key="1">
    <citation type="submission" date="2017-12" db="EMBL/GenBank/DDBJ databases">
        <title>Confluentibacter flavum sp. nov., isolated from the saline lake.</title>
        <authorList>
            <person name="Yu L."/>
        </authorList>
    </citation>
    <scope>NUCLEOTIDE SEQUENCE [LARGE SCALE GENOMIC DNA]</scope>
    <source>
        <strain evidence="9 10">3B</strain>
    </source>
</reference>
<evidence type="ECO:0000259" key="8">
    <source>
        <dbReference type="Pfam" id="PF02397"/>
    </source>
</evidence>
<dbReference type="AlphaFoldDB" id="A0A2N3HLB8"/>
<feature type="transmembrane region" description="Helical" evidence="7">
    <location>
        <begin position="264"/>
        <end position="286"/>
    </location>
</feature>
<protein>
    <submittedName>
        <fullName evidence="9">Undecaprenyl-phosphate glucose phosphotransferase</fullName>
    </submittedName>
</protein>
<organism evidence="9 10">
    <name type="scientific">Confluentibacter flavum</name>
    <dbReference type="NCBI Taxonomy" id="1909700"/>
    <lineage>
        <taxon>Bacteria</taxon>
        <taxon>Pseudomonadati</taxon>
        <taxon>Bacteroidota</taxon>
        <taxon>Flavobacteriia</taxon>
        <taxon>Flavobacteriales</taxon>
        <taxon>Flavobacteriaceae</taxon>
        <taxon>Confluentibacter</taxon>
    </lineage>
</organism>
<feature type="transmembrane region" description="Helical" evidence="7">
    <location>
        <begin position="101"/>
        <end position="124"/>
    </location>
</feature>
<dbReference type="EMBL" id="PJEO01000017">
    <property type="protein sequence ID" value="PKQ45746.1"/>
    <property type="molecule type" value="Genomic_DNA"/>
</dbReference>
<evidence type="ECO:0000256" key="2">
    <source>
        <dbReference type="ARBA" id="ARBA00006464"/>
    </source>
</evidence>
<feature type="transmembrane region" description="Helical" evidence="7">
    <location>
        <begin position="67"/>
        <end position="89"/>
    </location>
</feature>
<evidence type="ECO:0000256" key="7">
    <source>
        <dbReference type="SAM" id="Phobius"/>
    </source>
</evidence>
<evidence type="ECO:0000256" key="3">
    <source>
        <dbReference type="ARBA" id="ARBA00022679"/>
    </source>
</evidence>
<dbReference type="InterPro" id="IPR003362">
    <property type="entry name" value="Bact_transf"/>
</dbReference>
<dbReference type="Pfam" id="PF02397">
    <property type="entry name" value="Bac_transf"/>
    <property type="match status" value="1"/>
</dbReference>
<gene>
    <name evidence="9" type="ORF">CSW08_06680</name>
</gene>
<accession>A0A2N3HLB8</accession>
<comment type="caution">
    <text evidence="9">The sequence shown here is derived from an EMBL/GenBank/DDBJ whole genome shotgun (WGS) entry which is preliminary data.</text>
</comment>
<evidence type="ECO:0000256" key="6">
    <source>
        <dbReference type="ARBA" id="ARBA00023136"/>
    </source>
</evidence>
<dbReference type="GO" id="GO:0016020">
    <property type="term" value="C:membrane"/>
    <property type="evidence" value="ECO:0007669"/>
    <property type="project" value="UniProtKB-SubCell"/>
</dbReference>
<feature type="transmembrane region" description="Helical" evidence="7">
    <location>
        <begin position="12"/>
        <end position="32"/>
    </location>
</feature>
<sequence>MNYRQGRYSKLIKPVIWFTDLIILNVTIFLFPINLNNYSFFVTYISVSWIIISLKNNFYEIHRHTRVVQIIALLFRQMIIFAIILYAYMGFFKQPDVGRLALAKYLLFAAILIFLFKFLTFFLLKKFRSVLRGNGRDVIVIGENAKTRQLIQTFKTRSDFGYRFKAEFSVNSPEFSLDKCFNYIIEHNIDEIYFSVSELTNKQINRLIDFADNNLRTLKFIPDNKDIFSKKLKYEYYDYTPILSLREIALHDPINAFVKRTFDLIFSSVVILFILSWLTPLMAILIRLESKGPIFFKQRRHGLDGQEFNCLKFRSMSVNLKTDDLHVKKNDMRVTKVGKFIRKTSVDEMPQFYNVFSGEMSIVGPRPHMTSLSEVYMQKADKYMLRHNVKPGITGLAQISGYRGEVETDADIINRVKYDIFYVENWSLLLDLNIVIQTVINMFKGEGKAY</sequence>
<dbReference type="PANTHER" id="PTHR30576:SF0">
    <property type="entry name" value="UNDECAPRENYL-PHOSPHATE N-ACETYLGALACTOSAMINYL 1-PHOSPHATE TRANSFERASE-RELATED"/>
    <property type="match status" value="1"/>
</dbReference>